<accession>A0A4W3KGT4</accession>
<keyword evidence="8 13" id="KW-1133">Transmembrane helix</keyword>
<dbReference type="GeneTree" id="ENSGT00940000155117"/>
<keyword evidence="6 13" id="KW-0812">Transmembrane</keyword>
<evidence type="ECO:0000256" key="10">
    <source>
        <dbReference type="ARBA" id="ARBA00023098"/>
    </source>
</evidence>
<evidence type="ECO:0000256" key="11">
    <source>
        <dbReference type="ARBA" id="ARBA00023136"/>
    </source>
</evidence>
<keyword evidence="9 13" id="KW-0333">Golgi apparatus</keyword>
<dbReference type="GO" id="GO:0006629">
    <property type="term" value="P:lipid metabolic process"/>
    <property type="evidence" value="ECO:0007669"/>
    <property type="project" value="UniProtKB-KW"/>
</dbReference>
<dbReference type="FunFam" id="3.90.550.50:FF:000001">
    <property type="entry name" value="Hexosyltransferase"/>
    <property type="match status" value="1"/>
</dbReference>
<feature type="transmembrane region" description="Helical" evidence="13">
    <location>
        <begin position="21"/>
        <end position="43"/>
    </location>
</feature>
<evidence type="ECO:0000313" key="16">
    <source>
        <dbReference type="Proteomes" id="UP000314986"/>
    </source>
</evidence>
<dbReference type="Pfam" id="PF19341">
    <property type="entry name" value="B3GALT2_N"/>
    <property type="match status" value="1"/>
</dbReference>
<dbReference type="PANTHER" id="PTHR11214">
    <property type="entry name" value="BETA-1,3-N-ACETYLGLUCOSAMINYLTRANSFERASE"/>
    <property type="match status" value="1"/>
</dbReference>
<keyword evidence="7 13" id="KW-0735">Signal-anchor</keyword>
<dbReference type="OrthoDB" id="5512589at2759"/>
<dbReference type="PANTHER" id="PTHR11214:SF19">
    <property type="entry name" value="BETA-1,3-GALACTOSYLTRANSFERASE 2"/>
    <property type="match status" value="1"/>
</dbReference>
<dbReference type="SUPFAM" id="SSF53448">
    <property type="entry name" value="Nucleotide-diphospho-sugar transferases"/>
    <property type="match status" value="1"/>
</dbReference>
<keyword evidence="5" id="KW-0808">Transferase</keyword>
<reference evidence="16" key="3">
    <citation type="journal article" date="2014" name="Nature">
        <title>Elephant shark genome provides unique insights into gnathostome evolution.</title>
        <authorList>
            <consortium name="International Elephant Shark Genome Sequencing Consortium"/>
            <person name="Venkatesh B."/>
            <person name="Lee A.P."/>
            <person name="Ravi V."/>
            <person name="Maurya A.K."/>
            <person name="Lian M.M."/>
            <person name="Swann J.B."/>
            <person name="Ohta Y."/>
            <person name="Flajnik M.F."/>
            <person name="Sutoh Y."/>
            <person name="Kasahara M."/>
            <person name="Hoon S."/>
            <person name="Gangu V."/>
            <person name="Roy S.W."/>
            <person name="Irimia M."/>
            <person name="Korzh V."/>
            <person name="Kondrychyn I."/>
            <person name="Lim Z.W."/>
            <person name="Tay B.H."/>
            <person name="Tohari S."/>
            <person name="Kong K.W."/>
            <person name="Ho S."/>
            <person name="Lorente-Galdos B."/>
            <person name="Quilez J."/>
            <person name="Marques-Bonet T."/>
            <person name="Raney B.J."/>
            <person name="Ingham P.W."/>
            <person name="Tay A."/>
            <person name="Hillier L.W."/>
            <person name="Minx P."/>
            <person name="Boehm T."/>
            <person name="Wilson R.K."/>
            <person name="Brenner S."/>
            <person name="Warren W.C."/>
        </authorList>
    </citation>
    <scope>NUCLEOTIDE SEQUENCE [LARGE SCALE GENOMIC DNA]</scope>
</reference>
<dbReference type="RefSeq" id="XP_007893861.1">
    <property type="nucleotide sequence ID" value="XM_007895670.2"/>
</dbReference>
<comment type="pathway">
    <text evidence="2">Protein modification; protein glycosylation.</text>
</comment>
<dbReference type="Pfam" id="PF01762">
    <property type="entry name" value="Galactosyl_T"/>
    <property type="match status" value="1"/>
</dbReference>
<dbReference type="InterPro" id="IPR029044">
    <property type="entry name" value="Nucleotide-diphossugar_trans"/>
</dbReference>
<name>A0A4W3KGT4_CALMI</name>
<evidence type="ECO:0000256" key="5">
    <source>
        <dbReference type="ARBA" id="ARBA00022679"/>
    </source>
</evidence>
<dbReference type="GO" id="GO:0008499">
    <property type="term" value="F:N-acetyl-beta-D-glucosaminide beta-(1,3)-galactosyltransferase activity"/>
    <property type="evidence" value="ECO:0007669"/>
    <property type="project" value="TreeGrafter"/>
</dbReference>
<dbReference type="GO" id="GO:0000139">
    <property type="term" value="C:Golgi membrane"/>
    <property type="evidence" value="ECO:0007669"/>
    <property type="project" value="UniProtKB-SubCell"/>
</dbReference>
<dbReference type="EC" id="2.4.1.-" evidence="13"/>
<dbReference type="STRING" id="7868.ENSCMIP00000046275"/>
<dbReference type="InterPro" id="IPR045821">
    <property type="entry name" value="B3GT2_N"/>
</dbReference>
<evidence type="ECO:0000256" key="4">
    <source>
        <dbReference type="ARBA" id="ARBA00022676"/>
    </source>
</evidence>
<dbReference type="InParanoid" id="A0A4W3KGT4"/>
<reference evidence="15" key="4">
    <citation type="submission" date="2025-08" db="UniProtKB">
        <authorList>
            <consortium name="Ensembl"/>
        </authorList>
    </citation>
    <scope>IDENTIFICATION</scope>
</reference>
<keyword evidence="16" id="KW-1185">Reference proteome</keyword>
<gene>
    <name evidence="15" type="primary">LOC103180052</name>
</gene>
<organism evidence="15 16">
    <name type="scientific">Callorhinchus milii</name>
    <name type="common">Ghost shark</name>
    <dbReference type="NCBI Taxonomy" id="7868"/>
    <lineage>
        <taxon>Eukaryota</taxon>
        <taxon>Metazoa</taxon>
        <taxon>Chordata</taxon>
        <taxon>Craniata</taxon>
        <taxon>Vertebrata</taxon>
        <taxon>Chondrichthyes</taxon>
        <taxon>Holocephali</taxon>
        <taxon>Chimaeriformes</taxon>
        <taxon>Callorhinchidae</taxon>
        <taxon>Callorhinchus</taxon>
    </lineage>
</organism>
<keyword evidence="4 13" id="KW-0328">Glycosyltransferase</keyword>
<dbReference type="AlphaFoldDB" id="A0A4W3KGT4"/>
<evidence type="ECO:0000256" key="3">
    <source>
        <dbReference type="ARBA" id="ARBA00008661"/>
    </source>
</evidence>
<dbReference type="Ensembl" id="ENSCMIT00000046935.1">
    <property type="protein sequence ID" value="ENSCMIP00000046275.1"/>
    <property type="gene ID" value="ENSCMIG00000019032.1"/>
</dbReference>
<reference evidence="16" key="2">
    <citation type="journal article" date="2007" name="PLoS Biol.">
        <title>Survey sequencing and comparative analysis of the elephant shark (Callorhinchus milii) genome.</title>
        <authorList>
            <person name="Venkatesh B."/>
            <person name="Kirkness E.F."/>
            <person name="Loh Y.H."/>
            <person name="Halpern A.L."/>
            <person name="Lee A.P."/>
            <person name="Johnson J."/>
            <person name="Dandona N."/>
            <person name="Viswanathan L.D."/>
            <person name="Tay A."/>
            <person name="Venter J.C."/>
            <person name="Strausberg R.L."/>
            <person name="Brenner S."/>
        </authorList>
    </citation>
    <scope>NUCLEOTIDE SEQUENCE [LARGE SCALE GENOMIC DNA]</scope>
</reference>
<keyword evidence="12" id="KW-0325">Glycoprotein</keyword>
<reference evidence="16" key="1">
    <citation type="journal article" date="2006" name="Science">
        <title>Ancient noncoding elements conserved in the human genome.</title>
        <authorList>
            <person name="Venkatesh B."/>
            <person name="Kirkness E.F."/>
            <person name="Loh Y.H."/>
            <person name="Halpern A.L."/>
            <person name="Lee A.P."/>
            <person name="Johnson J."/>
            <person name="Dandona N."/>
            <person name="Viswanathan L.D."/>
            <person name="Tay A."/>
            <person name="Venter J.C."/>
            <person name="Strausberg R.L."/>
            <person name="Brenner S."/>
        </authorList>
    </citation>
    <scope>NUCLEOTIDE SEQUENCE [LARGE SCALE GENOMIC DNA]</scope>
</reference>
<evidence type="ECO:0000256" key="8">
    <source>
        <dbReference type="ARBA" id="ARBA00022989"/>
    </source>
</evidence>
<proteinExistence type="inferred from homology"/>
<evidence type="ECO:0000256" key="9">
    <source>
        <dbReference type="ARBA" id="ARBA00023034"/>
    </source>
</evidence>
<sequence>MLQWRRRYCCLMKMTWNVKRSILRTHIIALFCVVLLFALFLFINQHDLVTSKSWSRESAISVSHTVRGFRAPKSTTNQSIMRNIWKENAQVTKTHSVINSSTAFSPPDVTGLGDALSANGTLYNEKRTGYSGVHQYKYMINEPSKCKGQSPFLIVLIAAEPSQTEARRAIRQTWGNESNAPGLRILHLFLLGFRKDDGNAQQALLDESRQYHDIIQQDFLDTYYNLTIKTLMGMNWVATYCPHASYVMKTDSDMFVNTEYLISKLLKPEQLPRHNYFTGYLMRGYSPNRNKDSKWYMPPELYPSERYPVFCSGTGYVFSADLAEKIFHVSLSIRRLHLEDVYVGICLAKLRIDPVPPPNEFLFNHWRVSYSSCKYSHLITSHQFQPSELIKYWNHLQQNKHNACASMAKDKGHKGNGRYRKKLHW</sequence>
<keyword evidence="10" id="KW-0443">Lipid metabolism</keyword>
<evidence type="ECO:0000256" key="13">
    <source>
        <dbReference type="RuleBase" id="RU363063"/>
    </source>
</evidence>
<evidence type="ECO:0000256" key="1">
    <source>
        <dbReference type="ARBA" id="ARBA00004323"/>
    </source>
</evidence>
<dbReference type="OMA" id="TGNNMRG"/>
<evidence type="ECO:0000313" key="15">
    <source>
        <dbReference type="Ensembl" id="ENSCMIP00000046275.1"/>
    </source>
</evidence>
<evidence type="ECO:0000256" key="2">
    <source>
        <dbReference type="ARBA" id="ARBA00004922"/>
    </source>
</evidence>
<evidence type="ECO:0000256" key="7">
    <source>
        <dbReference type="ARBA" id="ARBA00022968"/>
    </source>
</evidence>
<comment type="subcellular location">
    <subcellularLocation>
        <location evidence="1 13">Golgi apparatus membrane</location>
        <topology evidence="1 13">Single-pass type II membrane protein</topology>
    </subcellularLocation>
</comment>
<comment type="similarity">
    <text evidence="3 13">Belongs to the glycosyltransferase 31 family.</text>
</comment>
<dbReference type="InterPro" id="IPR002659">
    <property type="entry name" value="Glyco_trans_31"/>
</dbReference>
<feature type="domain" description="Beta-1,3-galactosyltransferase 2 N-terminal" evidence="14">
    <location>
        <begin position="77"/>
        <end position="154"/>
    </location>
</feature>
<dbReference type="GeneID" id="103180052"/>
<keyword evidence="11 13" id="KW-0472">Membrane</keyword>
<dbReference type="KEGG" id="cmk:103180052"/>
<protein>
    <recommendedName>
        <fullName evidence="13">Hexosyltransferase</fullName>
        <ecNumber evidence="13">2.4.1.-</ecNumber>
    </recommendedName>
</protein>
<dbReference type="Proteomes" id="UP000314986">
    <property type="component" value="Unassembled WGS sequence"/>
</dbReference>
<dbReference type="GO" id="GO:0006493">
    <property type="term" value="P:protein O-linked glycosylation"/>
    <property type="evidence" value="ECO:0007669"/>
    <property type="project" value="TreeGrafter"/>
</dbReference>
<dbReference type="Gene3D" id="3.90.550.50">
    <property type="match status" value="1"/>
</dbReference>
<evidence type="ECO:0000256" key="12">
    <source>
        <dbReference type="ARBA" id="ARBA00023180"/>
    </source>
</evidence>
<reference evidence="15" key="5">
    <citation type="submission" date="2025-09" db="UniProtKB">
        <authorList>
            <consortium name="Ensembl"/>
        </authorList>
    </citation>
    <scope>IDENTIFICATION</scope>
</reference>
<evidence type="ECO:0000259" key="14">
    <source>
        <dbReference type="Pfam" id="PF19341"/>
    </source>
</evidence>
<evidence type="ECO:0000256" key="6">
    <source>
        <dbReference type="ARBA" id="ARBA00022692"/>
    </source>
</evidence>